<dbReference type="PANTHER" id="PTHR43330:SF27">
    <property type="entry name" value="METHIONINE AMINOPEPTIDASE"/>
    <property type="match status" value="1"/>
</dbReference>
<dbReference type="Proteomes" id="UP000286716">
    <property type="component" value="Unassembled WGS sequence"/>
</dbReference>
<dbReference type="GO" id="GO:0004239">
    <property type="term" value="F:initiator methionyl aminopeptidase activity"/>
    <property type="evidence" value="ECO:0007669"/>
    <property type="project" value="UniProtKB-UniRule"/>
</dbReference>
<dbReference type="InterPro" id="IPR002467">
    <property type="entry name" value="Pept_M24A_MAP1"/>
</dbReference>
<dbReference type="AlphaFoldDB" id="A0A428X2X3"/>
<keyword evidence="10" id="KW-1185">Reference proteome</keyword>
<feature type="binding site" evidence="6">
    <location>
        <position position="111"/>
    </location>
    <ligand>
        <name>a divalent metal cation</name>
        <dbReference type="ChEBI" id="CHEBI:60240"/>
        <label>2</label>
        <note>catalytic</note>
    </ligand>
</feature>
<dbReference type="GO" id="GO:0006508">
    <property type="term" value="P:proteolysis"/>
    <property type="evidence" value="ECO:0007669"/>
    <property type="project" value="UniProtKB-KW"/>
</dbReference>
<comment type="catalytic activity">
    <reaction evidence="6 7">
        <text>Release of N-terminal amino acids, preferentially methionine, from peptides and arylamides.</text>
        <dbReference type="EC" id="3.4.11.18"/>
    </reaction>
</comment>
<feature type="binding site" evidence="6">
    <location>
        <position position="239"/>
    </location>
    <ligand>
        <name>a divalent metal cation</name>
        <dbReference type="ChEBI" id="CHEBI:60240"/>
        <label>1</label>
    </ligand>
</feature>
<dbReference type="InterPro" id="IPR001714">
    <property type="entry name" value="Pept_M24_MAP"/>
</dbReference>
<comment type="similarity">
    <text evidence="6">Belongs to the peptidase M24A family. Methionine aminopeptidase type 1 subfamily.</text>
</comment>
<feature type="binding site" evidence="6">
    <location>
        <position position="100"/>
    </location>
    <ligand>
        <name>a divalent metal cation</name>
        <dbReference type="ChEBI" id="CHEBI:60240"/>
        <label>1</label>
    </ligand>
</feature>
<keyword evidence="4 6" id="KW-0479">Metal-binding</keyword>
<reference evidence="9 10" key="1">
    <citation type="submission" date="2018-05" db="EMBL/GenBank/DDBJ databases">
        <title>Evolution of GPA BGCs.</title>
        <authorList>
            <person name="Waglechner N."/>
            <person name="Wright G.D."/>
        </authorList>
    </citation>
    <scope>NUCLEOTIDE SEQUENCE [LARGE SCALE GENOMIC DNA]</scope>
    <source>
        <strain evidence="9 10">DSM 5908</strain>
    </source>
</reference>
<comment type="subunit">
    <text evidence="6">Monomer.</text>
</comment>
<evidence type="ECO:0000256" key="5">
    <source>
        <dbReference type="ARBA" id="ARBA00022801"/>
    </source>
</evidence>
<dbReference type="OrthoDB" id="9802055at2"/>
<evidence type="ECO:0000256" key="1">
    <source>
        <dbReference type="ARBA" id="ARBA00002521"/>
    </source>
</evidence>
<accession>A0A428X2X3</accession>
<dbReference type="GO" id="GO:0005829">
    <property type="term" value="C:cytosol"/>
    <property type="evidence" value="ECO:0007669"/>
    <property type="project" value="TreeGrafter"/>
</dbReference>
<gene>
    <name evidence="6 9" type="primary">map</name>
    <name evidence="9" type="ORF">DMA12_04030</name>
</gene>
<dbReference type="EMBL" id="QHHU01000003">
    <property type="protein sequence ID" value="RSM49597.1"/>
    <property type="molecule type" value="Genomic_DNA"/>
</dbReference>
<feature type="binding site" evidence="6">
    <location>
        <position position="207"/>
    </location>
    <ligand>
        <name>a divalent metal cation</name>
        <dbReference type="ChEBI" id="CHEBI:60240"/>
        <label>2</label>
        <note>catalytic</note>
    </ligand>
</feature>
<feature type="binding site" evidence="6">
    <location>
        <position position="83"/>
    </location>
    <ligand>
        <name>substrate</name>
    </ligand>
</feature>
<keyword evidence="3 6" id="KW-0645">Protease</keyword>
<dbReference type="Gene3D" id="3.90.230.10">
    <property type="entry name" value="Creatinase/methionine aminopeptidase superfamily"/>
    <property type="match status" value="1"/>
</dbReference>
<comment type="function">
    <text evidence="1 6">Removes the N-terminal methionine from nascent proteins. The N-terminal methionine is often cleaved when the second residue in the primary sequence is small and uncharged (Met-Ala-, Cys, Gly, Pro, Ser, Thr, or Val). Requires deformylation of the N(alpha)-formylated initiator methionine before it can be hydrolyzed.</text>
</comment>
<dbReference type="Pfam" id="PF00557">
    <property type="entry name" value="Peptidase_M24"/>
    <property type="match status" value="1"/>
</dbReference>
<dbReference type="NCBIfam" id="TIGR00500">
    <property type="entry name" value="met_pdase_I"/>
    <property type="match status" value="1"/>
</dbReference>
<evidence type="ECO:0000313" key="10">
    <source>
        <dbReference type="Proteomes" id="UP000286716"/>
    </source>
</evidence>
<dbReference type="HAMAP" id="MF_01974">
    <property type="entry name" value="MetAP_1"/>
    <property type="match status" value="1"/>
</dbReference>
<organism evidence="9 10">
    <name type="scientific">Amycolatopsis balhimycina DSM 5908</name>
    <dbReference type="NCBI Taxonomy" id="1081091"/>
    <lineage>
        <taxon>Bacteria</taxon>
        <taxon>Bacillati</taxon>
        <taxon>Actinomycetota</taxon>
        <taxon>Actinomycetes</taxon>
        <taxon>Pseudonocardiales</taxon>
        <taxon>Pseudonocardiaceae</taxon>
        <taxon>Amycolatopsis</taxon>
    </lineage>
</organism>
<evidence type="ECO:0000256" key="7">
    <source>
        <dbReference type="RuleBase" id="RU003653"/>
    </source>
</evidence>
<proteinExistence type="inferred from homology"/>
<dbReference type="RefSeq" id="WP_020641086.1">
    <property type="nucleotide sequence ID" value="NZ_QHHU01000003.1"/>
</dbReference>
<feature type="binding site" evidence="6">
    <location>
        <position position="111"/>
    </location>
    <ligand>
        <name>a divalent metal cation</name>
        <dbReference type="ChEBI" id="CHEBI:60240"/>
        <label>1</label>
    </ligand>
</feature>
<name>A0A428X2X3_AMYBA</name>
<keyword evidence="2 6" id="KW-0031">Aminopeptidase</keyword>
<dbReference type="GO" id="GO:0070006">
    <property type="term" value="F:metalloaminopeptidase activity"/>
    <property type="evidence" value="ECO:0007669"/>
    <property type="project" value="UniProtKB-UniRule"/>
</dbReference>
<evidence type="ECO:0000256" key="4">
    <source>
        <dbReference type="ARBA" id="ARBA00022723"/>
    </source>
</evidence>
<dbReference type="SUPFAM" id="SSF55920">
    <property type="entry name" value="Creatinase/aminopeptidase"/>
    <property type="match status" value="1"/>
</dbReference>
<evidence type="ECO:0000256" key="6">
    <source>
        <dbReference type="HAMAP-Rule" id="MF_01974"/>
    </source>
</evidence>
<feature type="binding site" evidence="6">
    <location>
        <position position="181"/>
    </location>
    <ligand>
        <name>substrate</name>
    </ligand>
</feature>
<evidence type="ECO:0000256" key="3">
    <source>
        <dbReference type="ARBA" id="ARBA00022670"/>
    </source>
</evidence>
<comment type="cofactor">
    <cofactor evidence="6">
        <name>Co(2+)</name>
        <dbReference type="ChEBI" id="CHEBI:48828"/>
    </cofactor>
    <cofactor evidence="6">
        <name>Zn(2+)</name>
        <dbReference type="ChEBI" id="CHEBI:29105"/>
    </cofactor>
    <cofactor evidence="6">
        <name>Mn(2+)</name>
        <dbReference type="ChEBI" id="CHEBI:29035"/>
    </cofactor>
    <cofactor evidence="6">
        <name>Fe(2+)</name>
        <dbReference type="ChEBI" id="CHEBI:29033"/>
    </cofactor>
    <text evidence="6">Binds 2 divalent metal cations per subunit. Has a high-affinity and a low affinity metal-binding site. The true nature of the physiological cofactor is under debate. The enzyme is active with cobalt, zinc, manganese or divalent iron ions. Most likely, methionine aminopeptidases function as mononuclear Fe(2+)-metalloproteases under physiological conditions, and the catalytically relevant metal-binding site has been assigned to the histidine-containing high-affinity site.</text>
</comment>
<keyword evidence="5 6" id="KW-0378">Hydrolase</keyword>
<dbReference type="InterPro" id="IPR036005">
    <property type="entry name" value="Creatinase/aminopeptidase-like"/>
</dbReference>
<feature type="binding site" evidence="6">
    <location>
        <position position="174"/>
    </location>
    <ligand>
        <name>a divalent metal cation</name>
        <dbReference type="ChEBI" id="CHEBI:60240"/>
        <label>2</label>
        <note>catalytic</note>
    </ligand>
</feature>
<dbReference type="GO" id="GO:0046872">
    <property type="term" value="F:metal ion binding"/>
    <property type="evidence" value="ECO:0007669"/>
    <property type="project" value="UniProtKB-UniRule"/>
</dbReference>
<dbReference type="EC" id="3.4.11.18" evidence="6 7"/>
<protein>
    <recommendedName>
        <fullName evidence="6 7">Methionine aminopeptidase</fullName>
        <shortName evidence="6">MAP</shortName>
        <shortName evidence="6">MetAP</shortName>
        <ecNumber evidence="6 7">3.4.11.18</ecNumber>
    </recommendedName>
    <alternativeName>
        <fullName evidence="6">Peptidase M</fullName>
    </alternativeName>
</protein>
<sequence>MVEIKTESELAIMREAGRVVAKTLEAVKEAAAAGVSLRELDEVAAQFISDAGAKPSFLGYQPRSAPTPYPGVLCTSVNDVVVHGIPTAYRLKDGDLVSIDCGAIVDGWNGDAAISFVVGDADPADLALIEATERALAAGIAAAQPGAKLGDISYAIGVAGRASGFGMVEDHGGHGIGRAMHEDPHLPNEGRAGRGMRLKPGLALAIEPMLVAGGTDAYRYAEDGWSILTVDGSRAAHVEHTIAITEDGPRVLTVR</sequence>
<evidence type="ECO:0000313" key="9">
    <source>
        <dbReference type="EMBL" id="RSM49597.1"/>
    </source>
</evidence>
<evidence type="ECO:0000256" key="2">
    <source>
        <dbReference type="ARBA" id="ARBA00022438"/>
    </source>
</evidence>
<dbReference type="CDD" id="cd01086">
    <property type="entry name" value="MetAP1"/>
    <property type="match status" value="1"/>
</dbReference>
<evidence type="ECO:0000259" key="8">
    <source>
        <dbReference type="Pfam" id="PF00557"/>
    </source>
</evidence>
<feature type="domain" description="Peptidase M24" evidence="8">
    <location>
        <begin position="12"/>
        <end position="246"/>
    </location>
</feature>
<dbReference type="InterPro" id="IPR000994">
    <property type="entry name" value="Pept_M24"/>
</dbReference>
<dbReference type="PRINTS" id="PR00599">
    <property type="entry name" value="MAPEPTIDASE"/>
</dbReference>
<dbReference type="PANTHER" id="PTHR43330">
    <property type="entry name" value="METHIONINE AMINOPEPTIDASE"/>
    <property type="match status" value="1"/>
</dbReference>
<comment type="caution">
    <text evidence="9">The sequence shown here is derived from an EMBL/GenBank/DDBJ whole genome shotgun (WGS) entry which is preliminary data.</text>
</comment>
<feature type="binding site" evidence="6">
    <location>
        <position position="239"/>
    </location>
    <ligand>
        <name>a divalent metal cation</name>
        <dbReference type="ChEBI" id="CHEBI:60240"/>
        <label>2</label>
        <note>catalytic</note>
    </ligand>
</feature>